<comment type="similarity">
    <text evidence="1">Belongs to the bacterial solute-binding protein 5 family.</text>
</comment>
<dbReference type="RefSeq" id="WP_072863422.1">
    <property type="nucleotide sequence ID" value="NZ_FQUI01000007.1"/>
</dbReference>
<proteinExistence type="inferred from homology"/>
<gene>
    <name evidence="6" type="ORF">SAMN02745164_00670</name>
</gene>
<accession>A0A1M4UH16</accession>
<comment type="caution">
    <text evidence="6">The sequence shown here is derived from an EMBL/GenBank/DDBJ whole genome shotgun (WGS) entry which is preliminary data.</text>
</comment>
<dbReference type="PIRSF" id="PIRSF002741">
    <property type="entry name" value="MppA"/>
    <property type="match status" value="1"/>
</dbReference>
<protein>
    <submittedName>
        <fullName evidence="6">Peptide/nickel transport system substrate-binding protein</fullName>
    </submittedName>
</protein>
<reference evidence="6" key="1">
    <citation type="submission" date="2016-11" db="EMBL/GenBank/DDBJ databases">
        <authorList>
            <person name="Varghese N."/>
            <person name="Submissions S."/>
        </authorList>
    </citation>
    <scope>NUCLEOTIDE SEQUENCE [LARGE SCALE GENOMIC DNA]</scope>
    <source>
        <strain evidence="6">DSM 16785</strain>
    </source>
</reference>
<keyword evidence="7" id="KW-1185">Reference proteome</keyword>
<dbReference type="Proteomes" id="UP000184334">
    <property type="component" value="Unassembled WGS sequence"/>
</dbReference>
<sequence>MKKLLVLLFVLVTALAVFAEEVDWAIEDVAGKPGGTLFLSTTSGPKTMNPAWAQETSSTDIIGWVLDTLVHSSNKGLAELPGLAKEFSAKVTEDGKTVYTYVLRKGLKWSDGVPLTIDDVIWSFEKIWFDENMTANGNAGYMDSNDELPEIVKVDDYTVQFVYNSKFRRGHESIGWTEILPKHVLEPYYEEGKFSEAWSLKEMDKVVSSGPFILKEYREGVRVVLEKNPNYYRKDKNGVQLPYVDQIVYIIVKDLNTARLKFEAGETDIYSPTAEEFPEIRAMAEEKGWIVRQGGPNLGSNFVTFNFNAKDPVKRKWFRNDNFRRAIAYAIDKQTLIDVLYNGLGAALYGPVSPSSGFYNPAVEDLGFRYSLARAKRELKKGGFVLKGGKLYDADGNQVKFELTTNAGNNVREEIGNILKENLSKLGIDVNFAPMQFNALVGKLVSTGDWEAVIIGLTGSVDPASGWNVWRLDGGLHFWNYSPEVKPNMYDEELKADYFVPEYEKRIDEIMRLQVSTVDKDELRKLFDEFQMLVAEHQVLVYTVAQNYLIAYKNTVHIFNPEPNPAAGVLWKAWNIWKDQ</sequence>
<dbReference type="Gene3D" id="3.10.105.10">
    <property type="entry name" value="Dipeptide-binding Protein, Domain 3"/>
    <property type="match status" value="1"/>
</dbReference>
<feature type="domain" description="Solute-binding protein family 5" evidence="5">
    <location>
        <begin position="81"/>
        <end position="465"/>
    </location>
</feature>
<dbReference type="GO" id="GO:0042597">
    <property type="term" value="C:periplasmic space"/>
    <property type="evidence" value="ECO:0007669"/>
    <property type="project" value="UniProtKB-ARBA"/>
</dbReference>
<dbReference type="Pfam" id="PF00496">
    <property type="entry name" value="SBP_bac_5"/>
    <property type="match status" value="1"/>
</dbReference>
<organism evidence="6 7">
    <name type="scientific">Marinitoga hydrogenitolerans (strain DSM 16785 / JCM 12826 / AT1271)</name>
    <dbReference type="NCBI Taxonomy" id="1122195"/>
    <lineage>
        <taxon>Bacteria</taxon>
        <taxon>Thermotogati</taxon>
        <taxon>Thermotogota</taxon>
        <taxon>Thermotogae</taxon>
        <taxon>Petrotogales</taxon>
        <taxon>Petrotogaceae</taxon>
        <taxon>Marinitoga</taxon>
    </lineage>
</organism>
<evidence type="ECO:0000259" key="5">
    <source>
        <dbReference type="Pfam" id="PF00496"/>
    </source>
</evidence>
<evidence type="ECO:0000256" key="3">
    <source>
        <dbReference type="ARBA" id="ARBA00022729"/>
    </source>
</evidence>
<dbReference type="InterPro" id="IPR000914">
    <property type="entry name" value="SBP_5_dom"/>
</dbReference>
<evidence type="ECO:0000256" key="4">
    <source>
        <dbReference type="SAM" id="SignalP"/>
    </source>
</evidence>
<dbReference type="AlphaFoldDB" id="A0A1M4UH16"/>
<feature type="signal peptide" evidence="4">
    <location>
        <begin position="1"/>
        <end position="19"/>
    </location>
</feature>
<dbReference type="Gene3D" id="3.40.190.10">
    <property type="entry name" value="Periplasmic binding protein-like II"/>
    <property type="match status" value="1"/>
</dbReference>
<evidence type="ECO:0000256" key="1">
    <source>
        <dbReference type="ARBA" id="ARBA00005695"/>
    </source>
</evidence>
<dbReference type="PANTHER" id="PTHR30290">
    <property type="entry name" value="PERIPLASMIC BINDING COMPONENT OF ABC TRANSPORTER"/>
    <property type="match status" value="1"/>
</dbReference>
<dbReference type="STRING" id="1122195.SAMN02745164_00670"/>
<evidence type="ECO:0000256" key="2">
    <source>
        <dbReference type="ARBA" id="ARBA00022448"/>
    </source>
</evidence>
<dbReference type="GO" id="GO:0015833">
    <property type="term" value="P:peptide transport"/>
    <property type="evidence" value="ECO:0007669"/>
    <property type="project" value="TreeGrafter"/>
</dbReference>
<dbReference type="EMBL" id="FQUI01000007">
    <property type="protein sequence ID" value="SHE55987.1"/>
    <property type="molecule type" value="Genomic_DNA"/>
</dbReference>
<dbReference type="InterPro" id="IPR039424">
    <property type="entry name" value="SBP_5"/>
</dbReference>
<dbReference type="CDD" id="cd08500">
    <property type="entry name" value="PBP2_NikA_DppA_OppA_like_4"/>
    <property type="match status" value="1"/>
</dbReference>
<dbReference type="InterPro" id="IPR030678">
    <property type="entry name" value="Peptide/Ni-bd"/>
</dbReference>
<dbReference type="GO" id="GO:1904680">
    <property type="term" value="F:peptide transmembrane transporter activity"/>
    <property type="evidence" value="ECO:0007669"/>
    <property type="project" value="TreeGrafter"/>
</dbReference>
<dbReference type="GO" id="GO:0043190">
    <property type="term" value="C:ATP-binding cassette (ABC) transporter complex"/>
    <property type="evidence" value="ECO:0007669"/>
    <property type="project" value="InterPro"/>
</dbReference>
<keyword evidence="3 4" id="KW-0732">Signal</keyword>
<feature type="chain" id="PRO_5012386498" evidence="4">
    <location>
        <begin position="20"/>
        <end position="580"/>
    </location>
</feature>
<dbReference type="SUPFAM" id="SSF53850">
    <property type="entry name" value="Periplasmic binding protein-like II"/>
    <property type="match status" value="1"/>
</dbReference>
<dbReference type="PANTHER" id="PTHR30290:SF9">
    <property type="entry name" value="OLIGOPEPTIDE-BINDING PROTEIN APPA"/>
    <property type="match status" value="1"/>
</dbReference>
<evidence type="ECO:0000313" key="7">
    <source>
        <dbReference type="Proteomes" id="UP000184334"/>
    </source>
</evidence>
<evidence type="ECO:0000313" key="6">
    <source>
        <dbReference type="EMBL" id="SHE55987.1"/>
    </source>
</evidence>
<keyword evidence="2" id="KW-0813">Transport</keyword>
<name>A0A1M4UH16_MARH1</name>
<dbReference type="OrthoDB" id="9772924at2"/>